<organism evidence="1 2">
    <name type="scientific">Lutibacter agarilyticus</name>
    <dbReference type="NCBI Taxonomy" id="1109740"/>
    <lineage>
        <taxon>Bacteria</taxon>
        <taxon>Pseudomonadati</taxon>
        <taxon>Bacteroidota</taxon>
        <taxon>Flavobacteriia</taxon>
        <taxon>Flavobacteriales</taxon>
        <taxon>Flavobacteriaceae</taxon>
        <taxon>Lutibacter</taxon>
    </lineage>
</organism>
<accession>A0A238WHJ2</accession>
<protein>
    <submittedName>
        <fullName evidence="1">Uncharacterized protein</fullName>
    </submittedName>
</protein>
<reference evidence="1 2" key="1">
    <citation type="submission" date="2017-06" db="EMBL/GenBank/DDBJ databases">
        <authorList>
            <person name="Kim H.J."/>
            <person name="Triplett B.A."/>
        </authorList>
    </citation>
    <scope>NUCLEOTIDE SEQUENCE [LARGE SCALE GENOMIC DNA]</scope>
    <source>
        <strain evidence="1 2">DSM 29150</strain>
    </source>
</reference>
<dbReference type="Proteomes" id="UP000198384">
    <property type="component" value="Unassembled WGS sequence"/>
</dbReference>
<dbReference type="EMBL" id="FZNT01000003">
    <property type="protein sequence ID" value="SNR46035.1"/>
    <property type="molecule type" value="Genomic_DNA"/>
</dbReference>
<sequence>MQRKSIKTCLEKQFNSIIKKARKKAELDFENLLKTTMLLDDFETFKFFYKENFKLENKIQKQSPTYYAERHPHLSFNLYWNKTYLLGIKQDEKLFDGIYSINLKHKVQIAINKYNNLIPKLTYNGFLEGQKCKYFSQYEHRKHIDQEDYDNIRRWQIDNLISLVESNVSIAIERIQKCTLNHKEISSFYTNELNIINNILNLPFKFKNTLIKYISQLSFINYNEVKNFDEGQIIKSINLILNKRFNESVYDIEYFRSKKSKKECFLPDEDILIHLIFKIKYLLQNQLKKGISQDKYITINYKHELLNAINEAKNEANEIITKHKIDNNSNSKEKSINYLKDNLFETYRHQYMSFKNKEYFVYSPDNEFDNLLTYFSINIFFDNKLDYWVKEIKTIVKIYNVLVNSYKLLKEIDKDSDGFDPNITNNHNKLNTRFLIEKLIINKKNYKLMEEAEVDLINYLILPSIPEEFYYLNLKDTYDNVFYETFKMFQEIIDKVDPSKQNIFLQELLKELKLEKIDDKLEKSLESTNSIYIDSLIDFLQVQLDHIRDSTNYNSPLTLINTKKSIKKGGKSFTYIHYKNRISQILDLMIFLKKEEFITEQTEIKHFRRIFSGEEVEVKIVWRGKISALSYFIKYLHNHSKKVEYLKQEHWEVTIDCFVMEDNEPLDRNKLRRAKKPANHELIEKAVNLI</sequence>
<evidence type="ECO:0000313" key="1">
    <source>
        <dbReference type="EMBL" id="SNR46035.1"/>
    </source>
</evidence>
<dbReference type="AlphaFoldDB" id="A0A238WHJ2"/>
<keyword evidence="2" id="KW-1185">Reference proteome</keyword>
<name>A0A238WHJ2_9FLAO</name>
<evidence type="ECO:0000313" key="2">
    <source>
        <dbReference type="Proteomes" id="UP000198384"/>
    </source>
</evidence>
<gene>
    <name evidence="1" type="ORF">SAMN06265371_103230</name>
</gene>
<proteinExistence type="predicted"/>
<dbReference type="OrthoDB" id="839908at2"/>
<dbReference type="RefSeq" id="WP_089380896.1">
    <property type="nucleotide sequence ID" value="NZ_FZNT01000003.1"/>
</dbReference>